<feature type="coiled-coil region" evidence="2">
    <location>
        <begin position="6"/>
        <end position="33"/>
    </location>
</feature>
<dbReference type="EMBL" id="CP052842">
    <property type="protein sequence ID" value="QJP88637.1"/>
    <property type="molecule type" value="Genomic_DNA"/>
</dbReference>
<protein>
    <recommendedName>
        <fullName evidence="3">LXG domain-containing protein</fullName>
    </recommendedName>
</protein>
<accession>A0A6M3ZC38</accession>
<feature type="domain" description="LXG" evidence="3">
    <location>
        <begin position="1"/>
        <end position="235"/>
    </location>
</feature>
<dbReference type="PROSITE" id="PS51756">
    <property type="entry name" value="LXG"/>
    <property type="match status" value="1"/>
</dbReference>
<evidence type="ECO:0000313" key="4">
    <source>
        <dbReference type="EMBL" id="QJP88637.1"/>
    </source>
</evidence>
<reference evidence="4" key="1">
    <citation type="submission" date="2020-04" db="EMBL/GenBank/DDBJ databases">
        <title>Phage recombination drives evolution of spore-forming Bacilli.</title>
        <authorList>
            <person name="Dragos A."/>
            <person name="Kovacs A.T."/>
        </authorList>
    </citation>
    <scope>NUCLEOTIDE SEQUENCE</scope>
    <source>
        <strain evidence="4">168</strain>
    </source>
</reference>
<evidence type="ECO:0000256" key="2">
    <source>
        <dbReference type="SAM" id="Coils"/>
    </source>
</evidence>
<dbReference type="PANTHER" id="PTHR34976:SF2">
    <property type="entry name" value="TYPE VII SECRETION SYSTEM PROTEIN ESSD"/>
    <property type="match status" value="1"/>
</dbReference>
<dbReference type="Pfam" id="PF04740">
    <property type="entry name" value="LXG"/>
    <property type="match status" value="1"/>
</dbReference>
<evidence type="ECO:0000313" key="5">
    <source>
        <dbReference type="EMBL" id="QJP88697.1"/>
    </source>
</evidence>
<dbReference type="AlphaFoldDB" id="A0A6M3ZC38"/>
<dbReference type="InterPro" id="IPR051768">
    <property type="entry name" value="Bact_secretion_toxin"/>
</dbReference>
<dbReference type="RefSeq" id="WP_170272658.1">
    <property type="nucleotide sequence ID" value="NZ_CP053102.1"/>
</dbReference>
<dbReference type="PANTHER" id="PTHR34976">
    <property type="entry name" value="RIBONUCLEASE YQCG-RELATED"/>
    <property type="match status" value="1"/>
</dbReference>
<organism evidence="4">
    <name type="scientific">Bacillus subtilis (strain 168)</name>
    <dbReference type="NCBI Taxonomy" id="224308"/>
    <lineage>
        <taxon>Bacteria</taxon>
        <taxon>Bacillati</taxon>
        <taxon>Bacillota</taxon>
        <taxon>Bacilli</taxon>
        <taxon>Bacillales</taxon>
        <taxon>Bacillaceae</taxon>
        <taxon>Bacillus</taxon>
    </lineage>
</organism>
<keyword evidence="2" id="KW-0175">Coiled coil</keyword>
<gene>
    <name evidence="4" type="ORF">HIR78_11620</name>
    <name evidence="5" type="ORF">HIR78_11985</name>
</gene>
<proteinExistence type="inferred from homology"/>
<name>A0A6M3ZC38_BACSU</name>
<evidence type="ECO:0000256" key="1">
    <source>
        <dbReference type="ARBA" id="ARBA00034117"/>
    </source>
</evidence>
<evidence type="ECO:0000259" key="3">
    <source>
        <dbReference type="PROSITE" id="PS51756"/>
    </source>
</evidence>
<dbReference type="InterPro" id="IPR006829">
    <property type="entry name" value="LXG_dom"/>
</dbReference>
<comment type="similarity">
    <text evidence="1">In the N-terminal section; belongs to the LXG family.</text>
</comment>
<dbReference type="EMBL" id="CP052842">
    <property type="protein sequence ID" value="QJP88697.1"/>
    <property type="molecule type" value="Genomic_DNA"/>
</dbReference>
<sequence length="584" mass="65434">MKVFEADSLLSEADKRTKEYKELRSQMIKLRKAFKDVADLDDSEFSGKGADNIKAFYHDHVGVTDQWIDLIDMKIAFLSSISAKLEDAKMSDAYIEESFLEHELANAYTKSKSIMSEQKKAMKDILNDINDILPLEIFSTEDFKDKLSSADDKREKTIDKLNKLDENLKTEYAETEPNEQFIQQDFKKLQGSTGKGKNATPIHYNAKAYRESDIHKKKGDIEKHSEAYLSVKKEEAKEREIKELKKKLNDGVSDPDEYLEIAKKVGYENLEPAQMQLAMQIEQAKQLEEAGEITWDIVKGVGVGLYDVGKDTVTGIWDFITDPGETLSALGNAIIHPVKTYDAISAAIEESYQKDMVNGDAYSRSRWVTYAVGSVAVAVFGTKGAGAINKADAAGKVINKASQAGKKIKDVKIPDLLPYNPKYDLAMAGGVPYNVVNGESLKNRLLQLIQSANPRTRLPRTKGRWEGTPGNGKWYSDKPEVNAVTKGEPIVFKDNRPIFTPWSKGTIKFKKGELTGENSDFAKVYKRIKKMKGFKTQAEAEDWLKYTAKLTPHHLDNKTIQLIPTALHKNVPHIGSASDLRGGY</sequence>